<evidence type="ECO:0000256" key="1">
    <source>
        <dbReference type="SAM" id="MobiDB-lite"/>
    </source>
</evidence>
<dbReference type="Pfam" id="PF00620">
    <property type="entry name" value="RhoGAP"/>
    <property type="match status" value="1"/>
</dbReference>
<sequence>MLYSFDFAAQVTRICMDEIRRRGMQERKILRKSAPSMVLFLKVFREQRCTPDDVTHVSIHSVATLMQDTLWCCQERIVPKTVWRVINYETCTLSSLSRYLTSKGEQLLIEILDFLVELMQHKGKNLMDAYHLGEAMGKVTLGPADCDPIIAEKASHFLTRMIIEHSKRIHMHKQVQQQKRVDSGVSLMYDEIQPMSKIEAARAKAKSYDRLIRRIRYSSHDWAANTVGIRAMLDDDYEPEPITPEEPWISVFCTELSNYDPEASPLLFRIVAEASKPVVPIPADPFVYLSNEDPTMHVQGAFSEFAPLCASNNNNQQAALYPSHHHDHKMAAHLKKINHSFSNMKLNLRKPRSHDSAFSSEETVRGDDDARTQTTSHTTTAATNNEDGKYHHHHQQQQQPPQQQKHVRSMVRKVIKMSSRKHLQQQPPASSLHA</sequence>
<evidence type="ECO:0000313" key="4">
    <source>
        <dbReference type="Proteomes" id="UP001234581"/>
    </source>
</evidence>
<name>A0AAD7UU34_9FUNG</name>
<feature type="region of interest" description="Disordered" evidence="1">
    <location>
        <begin position="348"/>
        <end position="410"/>
    </location>
</feature>
<dbReference type="PROSITE" id="PS50238">
    <property type="entry name" value="RHOGAP"/>
    <property type="match status" value="1"/>
</dbReference>
<organism evidence="3 4">
    <name type="scientific">Lichtheimia ornata</name>
    <dbReference type="NCBI Taxonomy" id="688661"/>
    <lineage>
        <taxon>Eukaryota</taxon>
        <taxon>Fungi</taxon>
        <taxon>Fungi incertae sedis</taxon>
        <taxon>Mucoromycota</taxon>
        <taxon>Mucoromycotina</taxon>
        <taxon>Mucoromycetes</taxon>
        <taxon>Mucorales</taxon>
        <taxon>Lichtheimiaceae</taxon>
        <taxon>Lichtheimia</taxon>
    </lineage>
</organism>
<dbReference type="SUPFAM" id="SSF48350">
    <property type="entry name" value="GTPase activation domain, GAP"/>
    <property type="match status" value="1"/>
</dbReference>
<dbReference type="GeneID" id="83218643"/>
<reference evidence="3 4" key="1">
    <citation type="submission" date="2023-03" db="EMBL/GenBank/DDBJ databases">
        <title>Genome sequence of Lichtheimia ornata CBS 291.66.</title>
        <authorList>
            <person name="Mohabir J.T."/>
            <person name="Shea T.P."/>
            <person name="Kurbessoian T."/>
            <person name="Berby B."/>
            <person name="Fontaine J."/>
            <person name="Livny J."/>
            <person name="Gnirke A."/>
            <person name="Stajich J.E."/>
            <person name="Cuomo C.A."/>
        </authorList>
    </citation>
    <scope>NUCLEOTIDE SEQUENCE [LARGE SCALE GENOMIC DNA]</scope>
    <source>
        <strain evidence="3">CBS 291.66</strain>
    </source>
</reference>
<accession>A0AAD7UU34</accession>
<proteinExistence type="predicted"/>
<comment type="caution">
    <text evidence="3">The sequence shown here is derived from an EMBL/GenBank/DDBJ whole genome shotgun (WGS) entry which is preliminary data.</text>
</comment>
<gene>
    <name evidence="3" type="ORF">O0I10_011242</name>
</gene>
<evidence type="ECO:0000259" key="2">
    <source>
        <dbReference type="PROSITE" id="PS50238"/>
    </source>
</evidence>
<dbReference type="GO" id="GO:0007165">
    <property type="term" value="P:signal transduction"/>
    <property type="evidence" value="ECO:0007669"/>
    <property type="project" value="InterPro"/>
</dbReference>
<dbReference type="EMBL" id="JARTCD010000085">
    <property type="protein sequence ID" value="KAJ8653101.1"/>
    <property type="molecule type" value="Genomic_DNA"/>
</dbReference>
<dbReference type="RefSeq" id="XP_058338015.1">
    <property type="nucleotide sequence ID" value="XM_058491212.1"/>
</dbReference>
<keyword evidence="4" id="KW-1185">Reference proteome</keyword>
<dbReference type="InterPro" id="IPR000198">
    <property type="entry name" value="RhoGAP_dom"/>
</dbReference>
<dbReference type="InterPro" id="IPR008936">
    <property type="entry name" value="Rho_GTPase_activation_prot"/>
</dbReference>
<feature type="domain" description="Rho-GAP" evidence="2">
    <location>
        <begin position="1"/>
        <end position="170"/>
    </location>
</feature>
<protein>
    <recommendedName>
        <fullName evidence="2">Rho-GAP domain-containing protein</fullName>
    </recommendedName>
</protein>
<dbReference type="Proteomes" id="UP001234581">
    <property type="component" value="Unassembled WGS sequence"/>
</dbReference>
<dbReference type="Gene3D" id="1.10.555.10">
    <property type="entry name" value="Rho GTPase activation protein"/>
    <property type="match status" value="1"/>
</dbReference>
<feature type="compositionally biased region" description="Basic and acidic residues" evidence="1">
    <location>
        <begin position="362"/>
        <end position="371"/>
    </location>
</feature>
<dbReference type="AlphaFoldDB" id="A0AAD7UU34"/>
<feature type="compositionally biased region" description="Low complexity" evidence="1">
    <location>
        <begin position="372"/>
        <end position="383"/>
    </location>
</feature>
<evidence type="ECO:0000313" key="3">
    <source>
        <dbReference type="EMBL" id="KAJ8653101.1"/>
    </source>
</evidence>